<dbReference type="GO" id="GO:0008234">
    <property type="term" value="F:cysteine-type peptidase activity"/>
    <property type="evidence" value="ECO:0007669"/>
    <property type="project" value="InterPro"/>
</dbReference>
<dbReference type="GO" id="GO:0006508">
    <property type="term" value="P:proteolysis"/>
    <property type="evidence" value="ECO:0007669"/>
    <property type="project" value="InterPro"/>
</dbReference>
<dbReference type="InterPro" id="IPR025661">
    <property type="entry name" value="Pept_asp_AS"/>
</dbReference>
<evidence type="ECO:0000313" key="5">
    <source>
        <dbReference type="EMBL" id="CAE4603522.1"/>
    </source>
</evidence>
<dbReference type="InterPro" id="IPR000668">
    <property type="entry name" value="Peptidase_C1A_C"/>
</dbReference>
<name>A0A7S4R4U8_9STRA</name>
<comment type="similarity">
    <text evidence="1">Belongs to the peptidase C1 family.</text>
</comment>
<dbReference type="InterPro" id="IPR038765">
    <property type="entry name" value="Papain-like_cys_pep_sf"/>
</dbReference>
<feature type="chain" id="PRO_5030826231" description="Peptidase C1A papain C-terminal domain-containing protein" evidence="3">
    <location>
        <begin position="29"/>
        <end position="367"/>
    </location>
</feature>
<dbReference type="FunFam" id="3.90.70.10:FF:000117">
    <property type="entry name" value="Probable papain cysteine protease"/>
    <property type="match status" value="1"/>
</dbReference>
<dbReference type="PROSITE" id="PS00640">
    <property type="entry name" value="THIOL_PROTEASE_ASN"/>
    <property type="match status" value="1"/>
</dbReference>
<proteinExistence type="inferred from homology"/>
<evidence type="ECO:0000256" key="3">
    <source>
        <dbReference type="SAM" id="SignalP"/>
    </source>
</evidence>
<sequence length="367" mass="40476">MPLTRHPTIYMAEKIFFIAMALSPLVLAIEKIMPGHTVMNDHIHPLPYTYIEKDSLPPSFTWGNVDGTSYLTKMLNQHIPQYCGACWAHAAMSSLADRIKIARLYHRVVDDDGSNMDHHNSGGGGGDDINLSVQFVLNCGHDIAGSCHGGSSTGAFEFIKKQGYVPFDTCQPYIACSSNSEEGFCTHVDTTCSLQNICRTCTRTGGCVEITDFPNATVAEYGTYHNDVHAMKAEIYARGPIKASVNATHLKDYKGGILSDPSLKTTTHNHGVSIVGWGTDDESGMQYWIVRNSWGQFWGEMGYFRVKLGENLLAIEANAGWVTPGSYTVWNYPCAEDGKNCQYKAEPYLDPSLDIDAVERRLYADSA</sequence>
<accession>A0A7S4R4U8</accession>
<gene>
    <name evidence="5" type="ORF">DBRI00130_LOCUS12981</name>
</gene>
<dbReference type="InterPro" id="IPR013128">
    <property type="entry name" value="Peptidase_C1A"/>
</dbReference>
<dbReference type="SMART" id="SM00645">
    <property type="entry name" value="Pept_C1"/>
    <property type="match status" value="1"/>
</dbReference>
<feature type="domain" description="Peptidase C1A papain C-terminal" evidence="4">
    <location>
        <begin position="56"/>
        <end position="321"/>
    </location>
</feature>
<dbReference type="PRINTS" id="PR00705">
    <property type="entry name" value="PAPAIN"/>
</dbReference>
<evidence type="ECO:0000256" key="1">
    <source>
        <dbReference type="ARBA" id="ARBA00008455"/>
    </source>
</evidence>
<dbReference type="AlphaFoldDB" id="A0A7S4R4U8"/>
<dbReference type="PANTHER" id="PTHR12411">
    <property type="entry name" value="CYSTEINE PROTEASE FAMILY C1-RELATED"/>
    <property type="match status" value="1"/>
</dbReference>
<dbReference type="Pfam" id="PF00112">
    <property type="entry name" value="Peptidase_C1"/>
    <property type="match status" value="1"/>
</dbReference>
<dbReference type="SUPFAM" id="SSF54001">
    <property type="entry name" value="Cysteine proteinases"/>
    <property type="match status" value="1"/>
</dbReference>
<evidence type="ECO:0000259" key="4">
    <source>
        <dbReference type="SMART" id="SM00645"/>
    </source>
</evidence>
<keyword evidence="2" id="KW-0865">Zymogen</keyword>
<dbReference type="EMBL" id="HBNS01016178">
    <property type="protein sequence ID" value="CAE4603522.1"/>
    <property type="molecule type" value="Transcribed_RNA"/>
</dbReference>
<organism evidence="5">
    <name type="scientific">Ditylum brightwellii</name>
    <dbReference type="NCBI Taxonomy" id="49249"/>
    <lineage>
        <taxon>Eukaryota</taxon>
        <taxon>Sar</taxon>
        <taxon>Stramenopiles</taxon>
        <taxon>Ochrophyta</taxon>
        <taxon>Bacillariophyta</taxon>
        <taxon>Mediophyceae</taxon>
        <taxon>Lithodesmiophycidae</taxon>
        <taxon>Lithodesmiales</taxon>
        <taxon>Lithodesmiaceae</taxon>
        <taxon>Ditylum</taxon>
    </lineage>
</organism>
<dbReference type="Gene3D" id="3.90.70.10">
    <property type="entry name" value="Cysteine proteinases"/>
    <property type="match status" value="1"/>
</dbReference>
<reference evidence="5" key="1">
    <citation type="submission" date="2021-01" db="EMBL/GenBank/DDBJ databases">
        <authorList>
            <person name="Corre E."/>
            <person name="Pelletier E."/>
            <person name="Niang G."/>
            <person name="Scheremetjew M."/>
            <person name="Finn R."/>
            <person name="Kale V."/>
            <person name="Holt S."/>
            <person name="Cochrane G."/>
            <person name="Meng A."/>
            <person name="Brown T."/>
            <person name="Cohen L."/>
        </authorList>
    </citation>
    <scope>NUCLEOTIDE SEQUENCE</scope>
    <source>
        <strain evidence="5">GSO104</strain>
    </source>
</reference>
<keyword evidence="3" id="KW-0732">Signal</keyword>
<evidence type="ECO:0000256" key="2">
    <source>
        <dbReference type="ARBA" id="ARBA00023145"/>
    </source>
</evidence>
<protein>
    <recommendedName>
        <fullName evidence="4">Peptidase C1A papain C-terminal domain-containing protein</fullName>
    </recommendedName>
</protein>
<feature type="signal peptide" evidence="3">
    <location>
        <begin position="1"/>
        <end position="28"/>
    </location>
</feature>